<dbReference type="EMBL" id="QYTW02000011">
    <property type="protein sequence ID" value="RST59342.1"/>
    <property type="molecule type" value="Genomic_DNA"/>
</dbReference>
<dbReference type="InterPro" id="IPR025662">
    <property type="entry name" value="Sigma_54_int_dom_ATP-bd_1"/>
</dbReference>
<dbReference type="Gene3D" id="1.10.10.60">
    <property type="entry name" value="Homeodomain-like"/>
    <property type="match status" value="1"/>
</dbReference>
<dbReference type="OrthoDB" id="9771372at2"/>
<evidence type="ECO:0000313" key="9">
    <source>
        <dbReference type="EMBL" id="RST59342.1"/>
    </source>
</evidence>
<keyword evidence="4" id="KW-0238">DNA-binding</keyword>
<dbReference type="InterPro" id="IPR025944">
    <property type="entry name" value="Sigma_54_int_dom_CS"/>
</dbReference>
<dbReference type="FunFam" id="3.40.50.300:FF:000006">
    <property type="entry name" value="DNA-binding transcriptional regulator NtrC"/>
    <property type="match status" value="1"/>
</dbReference>
<dbReference type="GO" id="GO:0000160">
    <property type="term" value="P:phosphorelay signal transduction system"/>
    <property type="evidence" value="ECO:0007669"/>
    <property type="project" value="InterPro"/>
</dbReference>
<evidence type="ECO:0000256" key="6">
    <source>
        <dbReference type="PROSITE-ProRule" id="PRU00169"/>
    </source>
</evidence>
<reference evidence="9 10" key="1">
    <citation type="submission" date="2018-12" db="EMBL/GenBank/DDBJ databases">
        <authorList>
            <person name="Sun L."/>
            <person name="Chen Z."/>
        </authorList>
    </citation>
    <scope>NUCLEOTIDE SEQUENCE [LARGE SCALE GENOMIC DNA]</scope>
    <source>
        <strain evidence="9 10">LMG 29736</strain>
    </source>
</reference>
<keyword evidence="5" id="KW-0804">Transcription</keyword>
<dbReference type="InterPro" id="IPR025943">
    <property type="entry name" value="Sigma_54_int_dom_ATP-bd_2"/>
</dbReference>
<dbReference type="InterPro" id="IPR003593">
    <property type="entry name" value="AAA+_ATPase"/>
</dbReference>
<evidence type="ECO:0000313" key="10">
    <source>
        <dbReference type="Proteomes" id="UP000287296"/>
    </source>
</evidence>
<evidence type="ECO:0000259" key="8">
    <source>
        <dbReference type="PROSITE" id="PS50110"/>
    </source>
</evidence>
<name>A0A429X7J2_SIMTE</name>
<dbReference type="GO" id="GO:0005524">
    <property type="term" value="F:ATP binding"/>
    <property type="evidence" value="ECO:0007669"/>
    <property type="project" value="UniProtKB-KW"/>
</dbReference>
<accession>A0A429X7J2</accession>
<feature type="modified residue" description="4-aspartylphosphate" evidence="6">
    <location>
        <position position="52"/>
    </location>
</feature>
<dbReference type="InterPro" id="IPR002078">
    <property type="entry name" value="Sigma_54_int"/>
</dbReference>
<dbReference type="Pfam" id="PF00158">
    <property type="entry name" value="Sigma54_activat"/>
    <property type="match status" value="1"/>
</dbReference>
<dbReference type="SMART" id="SM00448">
    <property type="entry name" value="REC"/>
    <property type="match status" value="1"/>
</dbReference>
<dbReference type="InterPro" id="IPR011006">
    <property type="entry name" value="CheY-like_superfamily"/>
</dbReference>
<keyword evidence="3" id="KW-0805">Transcription regulation</keyword>
<dbReference type="AlphaFoldDB" id="A0A429X7J2"/>
<dbReference type="CDD" id="cd00009">
    <property type="entry name" value="AAA"/>
    <property type="match status" value="1"/>
</dbReference>
<dbReference type="SMART" id="SM00382">
    <property type="entry name" value="AAA"/>
    <property type="match status" value="1"/>
</dbReference>
<dbReference type="InterPro" id="IPR027417">
    <property type="entry name" value="P-loop_NTPase"/>
</dbReference>
<dbReference type="Gene3D" id="3.40.50.300">
    <property type="entry name" value="P-loop containing nucleotide triphosphate hydrolases"/>
    <property type="match status" value="1"/>
</dbReference>
<dbReference type="Gene3D" id="3.40.50.2300">
    <property type="match status" value="1"/>
</dbReference>
<evidence type="ECO:0000256" key="5">
    <source>
        <dbReference type="ARBA" id="ARBA00023163"/>
    </source>
</evidence>
<sequence>MANILIVDDDQEVGNFLRYFLMEKGLEVYIAYSGKDFRQLFVQRAYHLALIDVKLPDTSGLDILKDLKEQMPSCQTIVMTGYSTVKVAVEAIKLGANDFIEKPFDDLDALERTIDHLLANKATTAEINIDELARQSGIVTEKSEAMNRLLTLAYKIAPKNINVLIQGETGTGKELFAQFIHQASQRIGQPFIGINCGALSETLLESELFGHEKGAFTGAAKERKGVFEIAEKGTLFLDEIGEASMSTQVKLLRVLETGEYMRVGGENVQKTNTRIVSATHVDLAEAVASKTFREDLLYRLDVVKLVIPPLRERREDIRLIAEHLLKKTGLVIQLSEAAAILLEQYEWPGNVRELSNVIKRAISIMDEGTGVITTKHLPKKILSGKPLLMEKAKSSEQSFEEFLRHWTDDMLGAWNDEGKVEMEMVLNKVKLLEREIGKAFVMKVLKETVGDRQDAARRLNISMRKLRYLLNEKGQPSIK</sequence>
<dbReference type="PANTHER" id="PTHR32071:SF121">
    <property type="entry name" value="SIGMA L-DEPENDENT TRANSCRIPTIONAL REGULATOR YQIR-RELATED"/>
    <property type="match status" value="1"/>
</dbReference>
<evidence type="ECO:0000256" key="2">
    <source>
        <dbReference type="ARBA" id="ARBA00022840"/>
    </source>
</evidence>
<dbReference type="Pfam" id="PF25601">
    <property type="entry name" value="AAA_lid_14"/>
    <property type="match status" value="1"/>
</dbReference>
<keyword evidence="2" id="KW-0067">ATP-binding</keyword>
<dbReference type="PROSITE" id="PS00675">
    <property type="entry name" value="SIGMA54_INTERACT_1"/>
    <property type="match status" value="1"/>
</dbReference>
<dbReference type="Gene3D" id="1.10.8.60">
    <property type="match status" value="1"/>
</dbReference>
<dbReference type="InterPro" id="IPR058031">
    <property type="entry name" value="AAA_lid_NorR"/>
</dbReference>
<evidence type="ECO:0000256" key="1">
    <source>
        <dbReference type="ARBA" id="ARBA00022741"/>
    </source>
</evidence>
<dbReference type="Pfam" id="PF00072">
    <property type="entry name" value="Response_reg"/>
    <property type="match status" value="1"/>
</dbReference>
<dbReference type="InterPro" id="IPR001789">
    <property type="entry name" value="Sig_transdc_resp-reg_receiver"/>
</dbReference>
<dbReference type="Proteomes" id="UP000287296">
    <property type="component" value="Unassembled WGS sequence"/>
</dbReference>
<keyword evidence="6" id="KW-0597">Phosphoprotein</keyword>
<dbReference type="PANTHER" id="PTHR32071">
    <property type="entry name" value="TRANSCRIPTIONAL REGULATORY PROTEIN"/>
    <property type="match status" value="1"/>
</dbReference>
<dbReference type="RefSeq" id="WP_120119445.1">
    <property type="nucleotide sequence ID" value="NZ_QYTW02000011.1"/>
</dbReference>
<feature type="domain" description="Sigma-54 factor interaction" evidence="7">
    <location>
        <begin position="139"/>
        <end position="363"/>
    </location>
</feature>
<dbReference type="GO" id="GO:0006355">
    <property type="term" value="P:regulation of DNA-templated transcription"/>
    <property type="evidence" value="ECO:0007669"/>
    <property type="project" value="InterPro"/>
</dbReference>
<feature type="domain" description="Response regulatory" evidence="8">
    <location>
        <begin position="3"/>
        <end position="117"/>
    </location>
</feature>
<dbReference type="PROSITE" id="PS00676">
    <property type="entry name" value="SIGMA54_INTERACT_2"/>
    <property type="match status" value="1"/>
</dbReference>
<dbReference type="GO" id="GO:0003677">
    <property type="term" value="F:DNA binding"/>
    <property type="evidence" value="ECO:0007669"/>
    <property type="project" value="UniProtKB-KW"/>
</dbReference>
<proteinExistence type="predicted"/>
<dbReference type="SUPFAM" id="SSF52172">
    <property type="entry name" value="CheY-like"/>
    <property type="match status" value="1"/>
</dbReference>
<protein>
    <submittedName>
        <fullName evidence="9">Sigma-54-dependent Fis family transcriptional regulator</fullName>
    </submittedName>
</protein>
<dbReference type="PROSITE" id="PS50045">
    <property type="entry name" value="SIGMA54_INTERACT_4"/>
    <property type="match status" value="1"/>
</dbReference>
<evidence type="ECO:0000259" key="7">
    <source>
        <dbReference type="PROSITE" id="PS50045"/>
    </source>
</evidence>
<dbReference type="PROSITE" id="PS50110">
    <property type="entry name" value="RESPONSE_REGULATORY"/>
    <property type="match status" value="1"/>
</dbReference>
<organism evidence="9 10">
    <name type="scientific">Siminovitchia terrae</name>
    <name type="common">Bacillus terrae</name>
    <dbReference type="NCBI Taxonomy" id="1914933"/>
    <lineage>
        <taxon>Bacteria</taxon>
        <taxon>Bacillati</taxon>
        <taxon>Bacillota</taxon>
        <taxon>Bacilli</taxon>
        <taxon>Bacillales</taxon>
        <taxon>Bacillaceae</taxon>
        <taxon>Siminovitchia</taxon>
    </lineage>
</organism>
<comment type="caution">
    <text evidence="9">The sequence shown here is derived from an EMBL/GenBank/DDBJ whole genome shotgun (WGS) entry which is preliminary data.</text>
</comment>
<evidence type="ECO:0000256" key="3">
    <source>
        <dbReference type="ARBA" id="ARBA00023015"/>
    </source>
</evidence>
<dbReference type="SUPFAM" id="SSF52540">
    <property type="entry name" value="P-loop containing nucleoside triphosphate hydrolases"/>
    <property type="match status" value="1"/>
</dbReference>
<gene>
    <name evidence="9" type="ORF">D5F11_012145</name>
</gene>
<dbReference type="PROSITE" id="PS00688">
    <property type="entry name" value="SIGMA54_INTERACT_3"/>
    <property type="match status" value="1"/>
</dbReference>
<evidence type="ECO:0000256" key="4">
    <source>
        <dbReference type="ARBA" id="ARBA00023125"/>
    </source>
</evidence>
<keyword evidence="1" id="KW-0547">Nucleotide-binding</keyword>